<dbReference type="EMBL" id="FN668691">
    <property type="protein sequence ID" value="CBK25475.2"/>
    <property type="molecule type" value="Genomic_DNA"/>
</dbReference>
<dbReference type="InterPro" id="IPR028307">
    <property type="entry name" value="Lin-54_fam"/>
</dbReference>
<organism evidence="5">
    <name type="scientific">Blastocystis hominis</name>
    <dbReference type="NCBI Taxonomy" id="12968"/>
    <lineage>
        <taxon>Eukaryota</taxon>
        <taxon>Sar</taxon>
        <taxon>Stramenopiles</taxon>
        <taxon>Bigyra</taxon>
        <taxon>Opalozoa</taxon>
        <taxon>Opalinata</taxon>
        <taxon>Blastocystidae</taxon>
        <taxon>Blastocystis</taxon>
    </lineage>
</organism>
<evidence type="ECO:0000256" key="2">
    <source>
        <dbReference type="ARBA" id="ARBA00007267"/>
    </source>
</evidence>
<dbReference type="OrthoDB" id="6283463at2759"/>
<keyword evidence="3" id="KW-0539">Nucleus</keyword>
<feature type="domain" description="CRC" evidence="4">
    <location>
        <begin position="11"/>
        <end position="119"/>
    </location>
</feature>
<dbReference type="RefSeq" id="XP_012899523.1">
    <property type="nucleotide sequence ID" value="XM_013044069.1"/>
</dbReference>
<dbReference type="Pfam" id="PF03638">
    <property type="entry name" value="TCR"/>
    <property type="match status" value="2"/>
</dbReference>
<evidence type="ECO:0000256" key="1">
    <source>
        <dbReference type="ARBA" id="ARBA00004123"/>
    </source>
</evidence>
<dbReference type="SMART" id="SM01114">
    <property type="entry name" value="CXC"/>
    <property type="match status" value="2"/>
</dbReference>
<gene>
    <name evidence="5" type="ORF">GSBLH_T00005073001</name>
</gene>
<protein>
    <recommendedName>
        <fullName evidence="4">CRC domain-containing protein</fullName>
    </recommendedName>
</protein>
<dbReference type="PANTHER" id="PTHR12446:SF34">
    <property type="entry name" value="PROTEIN LIN-54 HOMOLOG"/>
    <property type="match status" value="1"/>
</dbReference>
<keyword evidence="6" id="KW-1185">Reference proteome</keyword>
<sequence>MALPEPTLPPPSIRCTCTKTHCLKLYCECLKAGRTCTDLCACVDCLNRAKFPERKKALKHIKKTNPKAFLRVSNLKGHEDSRCCACQKSLCNKKYCSCYQSGRYCTPKCKCVDCKNRSSDIFV</sequence>
<dbReference type="InParanoid" id="D8MBN6"/>
<dbReference type="InterPro" id="IPR033467">
    <property type="entry name" value="Tesmin/TSO1-like_CXC"/>
</dbReference>
<comment type="subcellular location">
    <subcellularLocation>
        <location evidence="1">Nucleus</location>
    </subcellularLocation>
</comment>
<proteinExistence type="inferred from homology"/>
<dbReference type="OMA" id="NDEHAHE"/>
<accession>D8MBN6</accession>
<evidence type="ECO:0000313" key="5">
    <source>
        <dbReference type="EMBL" id="CBK25475.2"/>
    </source>
</evidence>
<dbReference type="Proteomes" id="UP000008312">
    <property type="component" value="Unassembled WGS sequence"/>
</dbReference>
<dbReference type="PROSITE" id="PS51634">
    <property type="entry name" value="CRC"/>
    <property type="match status" value="1"/>
</dbReference>
<dbReference type="GO" id="GO:0006355">
    <property type="term" value="P:regulation of DNA-templated transcription"/>
    <property type="evidence" value="ECO:0007669"/>
    <property type="project" value="TreeGrafter"/>
</dbReference>
<evidence type="ECO:0000259" key="4">
    <source>
        <dbReference type="PROSITE" id="PS51634"/>
    </source>
</evidence>
<reference evidence="5" key="1">
    <citation type="submission" date="2010-02" db="EMBL/GenBank/DDBJ databases">
        <title>Sequencing and annotation of the Blastocystis hominis genome.</title>
        <authorList>
            <person name="Wincker P."/>
        </authorList>
    </citation>
    <scope>NUCLEOTIDE SEQUENCE</scope>
    <source>
        <strain evidence="5">Singapore isolate B</strain>
    </source>
</reference>
<dbReference type="AlphaFoldDB" id="D8MBN6"/>
<evidence type="ECO:0000313" key="6">
    <source>
        <dbReference type="Proteomes" id="UP000008312"/>
    </source>
</evidence>
<name>D8MBN6_BLAHO</name>
<dbReference type="InterPro" id="IPR005172">
    <property type="entry name" value="CRC"/>
</dbReference>
<dbReference type="GeneID" id="24922055"/>
<dbReference type="GO" id="GO:0005634">
    <property type="term" value="C:nucleus"/>
    <property type="evidence" value="ECO:0007669"/>
    <property type="project" value="UniProtKB-SubCell"/>
</dbReference>
<dbReference type="PANTHER" id="PTHR12446">
    <property type="entry name" value="TESMIN/TSO1-RELATED"/>
    <property type="match status" value="1"/>
</dbReference>
<comment type="similarity">
    <text evidence="2">Belongs to the lin-54 family.</text>
</comment>
<evidence type="ECO:0000256" key="3">
    <source>
        <dbReference type="ARBA" id="ARBA00023242"/>
    </source>
</evidence>